<keyword evidence="2" id="KW-0677">Repeat</keyword>
<sequence>MSDNIMCPKCGAHDVHYRRKRKDWICDECDHVWVRDEDSIHEKPKKFRIFLSYGHDTFAPQALRIKADLEKRGHEVWFDLERIKEGRDWEAYIEEGLKRCDKVVLLMTPYSVRRRNPVDPGSYDGYCLNEIALAIQRNKLIIPVLLVELPEGPPTSICRIQYLDLRDAVPIEEHEERYVTRFDRLIHAIEHDDLDFEGGQARLHNLLMPLNFDAEIKHHIARFTGRTWLKEEIDLWLYEKPDSRVFWLTGGPGIGKTAIATHLCHSHGDVVAYHLCIHGNEDKSDPRRALLSIAYQIAQHLPEYNQRLNTLDLEREVFKNTQTLFDNLVVQPLTSDFPVPDRPCLVIIDAIDEATREGQNEIATFIRDQWGKTPSWLRLMITSRPEAEIVTTLTNLNPYVFDARRAENLQDLRQYLVESLRQMGLKPADGSVEEILKRSEGVFLYGVVVLEEIALGRIDPDRPDDLPHGMAGYYQKFFERQFPDLLHFNHKIKPILENICASREPLSIAFLAASVGIGEIELRHRLSHLGSLFPIHTAASSEGLIATVTPFHKSLLDWLVGIDENTGYPLAGRHAIDVQAGQQNLADRCWREYRDGPTRMGRYAIRHLPSHLASLNRWEDLTELLTDFEFIESKVRESGPNPLIDDYDFVLQSENNASENLSGSMAESLRLIQGSLRLSSHILQNDASQLGSQLFGRLCHREEPEIQDFLDRVKASNQRPWLRPIVPSLTPPDEAGALIRTLTHVGYVPVAVMPDGKSILSKSFEGIYIWDLETGDEIYRVSDFGPHILVIDAAPTPDYQNVVFLLQTYEPETAKIGIWDHRDIKIIHTFTGHIDFFSRILVTHDGRHAILHIKEEEDYLKIIDLETGQEVQTLIGHTARIEAIALVPDGSCLVSGSADGTLKVWDLASGQELHTLSGHSKSVTTIAVTSDGRRAVSGSRDETVRIWDLERGCELRMLSGHTGGVTKMAITPDGRRVIAGSSTGSYQSILKIWDLTSGQELHTLSIFLGIKSMVCTPDSRYLITGSPIGTVTICDLETGREWHTLGHHTEDVLDIVVTSDGHRAVSGSLDTTLKIWDLQINSELQTSLDHYIMGVDKISVTPDGRQAFSVSSDGFLKAWDLETVRERGTLVEDADPVIVVVMSPDGCLAVARSRDETMKMYDLAKNGRQLDTLVDHVDKVNVVAVSPDGNLVVSGSRDETLKIWDREKGHEPPCTLAGYNRSIYSVAVTPDTTTAVTGSVDGTLKVWDLVNGREMQTLAGHTDWVSAVAVTPDGRRCISGSLDSTLKVWDLINEHEMHTLTGHTDRITSVVMTRDGLRAVSGSVDGTLRIWDLEDGRELHLLAGHTRGITAIALTSDERQVISGSNDTSLKVWDLESGRELHTLKGHTLGINTVAVTSDGRRIISGSDDTTLKVWNLMSGRELHTLKGHAKGICTVAVTSDDRRAISGSGETIIRVWDLESGLEIQTLEDGDEICTVAVTPDGQRVVVGSWYGQFNVHDLKSGEVLYWTVEHKGPVITIAVSTDGLRGVSGSRDESLRVWNLETGELLRTLTGRNNGSALFSENPFESVSNSLWIPRSISAIAMTPDSRHLISGFDDGFLKVWDLKTREEKAILGSHRGRLLSGQVATILVTPDGQHVVSGSRDTLKFWNLSDFEEVYSLNSQIERFDSIALTPDGRRIVSGSNNHTLKIRDLATGKEIFTLAESRPGDQEEQPTSTRDPVTAVVLTWDGRYAISGSEDRTLKIWDLEKRAFVTSFVAEGEINDLGFSNHLGVVVAGDATGRVHLLHLENLPLGSPIVTPFHSPDEKNCAFGCLCCCTWSEIPPDALGTAIRCPHCNEELRLNPFAIESDWRPIAQAWMHEKEED</sequence>
<dbReference type="Pfam" id="PF17908">
    <property type="entry name" value="APAF1_C"/>
    <property type="match status" value="1"/>
</dbReference>
<dbReference type="SMART" id="SM00564">
    <property type="entry name" value="PQQ"/>
    <property type="match status" value="7"/>
</dbReference>
<name>A0A8G1A0Y3_9EURY</name>
<reference evidence="4" key="1">
    <citation type="journal article" date="2005" name="Int. J. Syst. Evol. Microbiol.">
        <title>Methanofollis formosanus sp. nov., isolated from a fish pond.</title>
        <authorList>
            <person name="Wu S.Y."/>
            <person name="Chen S.C."/>
            <person name="Lai M.C."/>
        </authorList>
    </citation>
    <scope>NUCLEOTIDE SEQUENCE</scope>
    <source>
        <strain evidence="4">ML15</strain>
    </source>
</reference>
<dbReference type="PANTHER" id="PTHR19848:SF8">
    <property type="entry name" value="F-BOX AND WD REPEAT DOMAIN CONTAINING 7"/>
    <property type="match status" value="1"/>
</dbReference>
<dbReference type="InterPro" id="IPR036322">
    <property type="entry name" value="WD40_repeat_dom_sf"/>
</dbReference>
<evidence type="ECO:0000259" key="3">
    <source>
        <dbReference type="PROSITE" id="PS50104"/>
    </source>
</evidence>
<evidence type="ECO:0000256" key="2">
    <source>
        <dbReference type="ARBA" id="ARBA00022737"/>
    </source>
</evidence>
<dbReference type="SUPFAM" id="SSF52540">
    <property type="entry name" value="P-loop containing nucleoside triphosphate hydrolases"/>
    <property type="match status" value="1"/>
</dbReference>
<dbReference type="Pfam" id="PF13676">
    <property type="entry name" value="TIR_2"/>
    <property type="match status" value="1"/>
</dbReference>
<dbReference type="Gene3D" id="3.40.50.300">
    <property type="entry name" value="P-loop containing nucleotide triphosphate hydrolases"/>
    <property type="match status" value="1"/>
</dbReference>
<dbReference type="InterPro" id="IPR011044">
    <property type="entry name" value="Quino_amine_DH_bsu"/>
</dbReference>
<dbReference type="SUPFAM" id="SSF50969">
    <property type="entry name" value="YVTN repeat-like/Quinoprotein amine dehydrogenase"/>
    <property type="match status" value="1"/>
</dbReference>
<dbReference type="InterPro" id="IPR000157">
    <property type="entry name" value="TIR_dom"/>
</dbReference>
<dbReference type="SUPFAM" id="SSF50998">
    <property type="entry name" value="Quinoprotein alcohol dehydrogenase-like"/>
    <property type="match status" value="1"/>
</dbReference>
<dbReference type="Proteomes" id="UP000826709">
    <property type="component" value="Chromosome"/>
</dbReference>
<keyword evidence="5" id="KW-1185">Reference proteome</keyword>
<dbReference type="InterPro" id="IPR041452">
    <property type="entry name" value="APAF1_C"/>
</dbReference>
<dbReference type="EMBL" id="CP037968">
    <property type="protein sequence ID" value="QYZ78072.1"/>
    <property type="molecule type" value="Genomic_DNA"/>
</dbReference>
<dbReference type="InterPro" id="IPR001680">
    <property type="entry name" value="WD40_rpt"/>
</dbReference>
<dbReference type="Pfam" id="PF00400">
    <property type="entry name" value="WD40"/>
    <property type="match status" value="14"/>
</dbReference>
<dbReference type="InterPro" id="IPR035897">
    <property type="entry name" value="Toll_tir_struct_dom_sf"/>
</dbReference>
<proteinExistence type="predicted"/>
<dbReference type="GO" id="GO:0007165">
    <property type="term" value="P:signal transduction"/>
    <property type="evidence" value="ECO:0007669"/>
    <property type="project" value="InterPro"/>
</dbReference>
<dbReference type="Gene3D" id="1.25.40.370">
    <property type="match status" value="1"/>
</dbReference>
<protein>
    <submittedName>
        <fullName evidence="4">TIR domain-containing protein</fullName>
    </submittedName>
</protein>
<dbReference type="SMART" id="SM00320">
    <property type="entry name" value="WD40"/>
    <property type="match status" value="22"/>
</dbReference>
<dbReference type="SUPFAM" id="SSF52200">
    <property type="entry name" value="Toll/Interleukin receptor TIR domain"/>
    <property type="match status" value="1"/>
</dbReference>
<dbReference type="Gene3D" id="2.130.10.10">
    <property type="entry name" value="YVTN repeat-like/Quinoprotein amine dehydrogenase"/>
    <property type="match status" value="7"/>
</dbReference>
<dbReference type="InterPro" id="IPR018391">
    <property type="entry name" value="PQQ_b-propeller_rpt"/>
</dbReference>
<dbReference type="InterPro" id="IPR019775">
    <property type="entry name" value="WD40_repeat_CS"/>
</dbReference>
<dbReference type="InterPro" id="IPR020472">
    <property type="entry name" value="WD40_PAC1"/>
</dbReference>
<dbReference type="PANTHER" id="PTHR19848">
    <property type="entry name" value="WD40 REPEAT PROTEIN"/>
    <property type="match status" value="1"/>
</dbReference>
<organism evidence="4 5">
    <name type="scientific">Methanofollis formosanus</name>
    <dbReference type="NCBI Taxonomy" id="299308"/>
    <lineage>
        <taxon>Archaea</taxon>
        <taxon>Methanobacteriati</taxon>
        <taxon>Methanobacteriota</taxon>
        <taxon>Stenosarchaea group</taxon>
        <taxon>Methanomicrobia</taxon>
        <taxon>Methanomicrobiales</taxon>
        <taxon>Methanomicrobiaceae</taxon>
        <taxon>Methanofollis</taxon>
    </lineage>
</organism>
<evidence type="ECO:0000256" key="1">
    <source>
        <dbReference type="ARBA" id="ARBA00022574"/>
    </source>
</evidence>
<dbReference type="PROSITE" id="PS50104">
    <property type="entry name" value="TIR"/>
    <property type="match status" value="1"/>
</dbReference>
<feature type="domain" description="TIR" evidence="3">
    <location>
        <begin position="45"/>
        <end position="187"/>
    </location>
</feature>
<dbReference type="KEGG" id="mfk:E2N92_00815"/>
<dbReference type="SUPFAM" id="SSF50978">
    <property type="entry name" value="WD40 repeat-like"/>
    <property type="match status" value="3"/>
</dbReference>
<dbReference type="Gene3D" id="3.40.50.10140">
    <property type="entry name" value="Toll/interleukin-1 receptor homology (TIR) domain"/>
    <property type="match status" value="1"/>
</dbReference>
<gene>
    <name evidence="4" type="ORF">E2N92_00815</name>
</gene>
<dbReference type="PRINTS" id="PR00320">
    <property type="entry name" value="GPROTEINBRPT"/>
</dbReference>
<dbReference type="InterPro" id="IPR027417">
    <property type="entry name" value="P-loop_NTPase"/>
</dbReference>
<dbReference type="PROSITE" id="PS00678">
    <property type="entry name" value="WD_REPEATS_1"/>
    <property type="match status" value="11"/>
</dbReference>
<dbReference type="InterPro" id="IPR011047">
    <property type="entry name" value="Quinoprotein_ADH-like_sf"/>
</dbReference>
<dbReference type="RefSeq" id="WP_220681809.1">
    <property type="nucleotide sequence ID" value="NZ_CP037968.1"/>
</dbReference>
<dbReference type="InterPro" id="IPR015943">
    <property type="entry name" value="WD40/YVTN_repeat-like_dom_sf"/>
</dbReference>
<dbReference type="OrthoDB" id="142653at2157"/>
<evidence type="ECO:0000313" key="4">
    <source>
        <dbReference type="EMBL" id="QYZ78072.1"/>
    </source>
</evidence>
<dbReference type="PROSITE" id="PS50082">
    <property type="entry name" value="WD_REPEATS_2"/>
    <property type="match status" value="16"/>
</dbReference>
<dbReference type="Pfam" id="PF24883">
    <property type="entry name" value="NPHP3_N"/>
    <property type="match status" value="1"/>
</dbReference>
<reference evidence="4" key="2">
    <citation type="submission" date="2019-03" db="EMBL/GenBank/DDBJ databases">
        <authorList>
            <person name="Chen S.-C."/>
            <person name="Wu S.-Y."/>
            <person name="Lai M.-C."/>
        </authorList>
    </citation>
    <scope>NUCLEOTIDE SEQUENCE</scope>
    <source>
        <strain evidence="4">ML15</strain>
    </source>
</reference>
<dbReference type="PROSITE" id="PS50294">
    <property type="entry name" value="WD_REPEATS_REGION"/>
    <property type="match status" value="12"/>
</dbReference>
<keyword evidence="1" id="KW-0853">WD repeat</keyword>
<accession>A0A8G1A0Y3</accession>
<evidence type="ECO:0000313" key="5">
    <source>
        <dbReference type="Proteomes" id="UP000826709"/>
    </source>
</evidence>
<dbReference type="InterPro" id="IPR056884">
    <property type="entry name" value="NPHP3-like_N"/>
</dbReference>
<dbReference type="CDD" id="cd00200">
    <property type="entry name" value="WD40"/>
    <property type="match status" value="4"/>
</dbReference>